<sequence>MRAVQASHTQLRQLGASRTGFYPSVRAARAFILRCEPHRLLSFAYPSLILRLSFAYPSLILRSTFGEVHN</sequence>
<evidence type="ECO:0000313" key="1">
    <source>
        <dbReference type="EMBL" id="MBO1885020.1"/>
    </source>
</evidence>
<dbReference type="Proteomes" id="UP000681610">
    <property type="component" value="Unassembled WGS sequence"/>
</dbReference>
<reference evidence="1 2" key="1">
    <citation type="submission" date="2021-03" db="EMBL/GenBank/DDBJ databases">
        <title>Isolation and description of Capnocytophaga bilenii sp. nov., a novel Capnocytophaga species, isolated from a gingivitis subject.</title>
        <authorList>
            <person name="Antezack A."/>
            <person name="Monnet-Corti V."/>
            <person name="La Scola B."/>
        </authorList>
    </citation>
    <scope>NUCLEOTIDE SEQUENCE [LARGE SCALE GENOMIC DNA]</scope>
    <source>
        <strain evidence="1 2">Marseille-Q4570</strain>
    </source>
</reference>
<accession>A0ABS3Q0D0</accession>
<name>A0ABS3Q0D0_9FLAO</name>
<proteinExistence type="predicted"/>
<protein>
    <submittedName>
        <fullName evidence="1">Uncharacterized protein</fullName>
    </submittedName>
</protein>
<gene>
    <name evidence="1" type="ORF">J4N46_11500</name>
</gene>
<keyword evidence="2" id="KW-1185">Reference proteome</keyword>
<organism evidence="1 2">
    <name type="scientific">Capnocytophaga bilenii</name>
    <dbReference type="NCBI Taxonomy" id="2819369"/>
    <lineage>
        <taxon>Bacteria</taxon>
        <taxon>Pseudomonadati</taxon>
        <taxon>Bacteroidota</taxon>
        <taxon>Flavobacteriia</taxon>
        <taxon>Flavobacteriales</taxon>
        <taxon>Flavobacteriaceae</taxon>
        <taxon>Capnocytophaga</taxon>
    </lineage>
</organism>
<dbReference type="EMBL" id="JAGDYP010000011">
    <property type="protein sequence ID" value="MBO1885020.1"/>
    <property type="molecule type" value="Genomic_DNA"/>
</dbReference>
<comment type="caution">
    <text evidence="1">The sequence shown here is derived from an EMBL/GenBank/DDBJ whole genome shotgun (WGS) entry which is preliminary data.</text>
</comment>
<evidence type="ECO:0000313" key="2">
    <source>
        <dbReference type="Proteomes" id="UP000681610"/>
    </source>
</evidence>